<keyword evidence="8 19" id="KW-0812">Transmembrane</keyword>
<dbReference type="InterPro" id="IPR014349">
    <property type="entry name" value="Rieske_Fe-S_prot"/>
</dbReference>
<keyword evidence="10" id="KW-0479">Metal-binding</keyword>
<dbReference type="EMBL" id="JAKGBZ010000023">
    <property type="protein sequence ID" value="MCF3947432.1"/>
    <property type="molecule type" value="Genomic_DNA"/>
</dbReference>
<evidence type="ECO:0000256" key="13">
    <source>
        <dbReference type="ARBA" id="ARBA00022989"/>
    </source>
</evidence>
<keyword evidence="11" id="KW-1278">Translocase</keyword>
<dbReference type="PRINTS" id="PR00162">
    <property type="entry name" value="RIESKE"/>
</dbReference>
<keyword evidence="23" id="KW-1185">Reference proteome</keyword>
<feature type="domain" description="Rieske" evidence="21">
    <location>
        <begin position="108"/>
        <end position="182"/>
    </location>
</feature>
<dbReference type="NCBIfam" id="TIGR01409">
    <property type="entry name" value="TAT_signal_seq"/>
    <property type="match status" value="1"/>
</dbReference>
<keyword evidence="7" id="KW-1003">Cell membrane</keyword>
<dbReference type="InterPro" id="IPR019546">
    <property type="entry name" value="TAT_signal_bac_arc"/>
</dbReference>
<accession>A0ABS9DXG6</accession>
<dbReference type="CDD" id="cd03470">
    <property type="entry name" value="Rieske_cytochrome_bc1"/>
    <property type="match status" value="1"/>
</dbReference>
<dbReference type="InterPro" id="IPR017941">
    <property type="entry name" value="Rieske_2Fe-2S"/>
</dbReference>
<dbReference type="SUPFAM" id="SSF50022">
    <property type="entry name" value="ISP domain"/>
    <property type="match status" value="1"/>
</dbReference>
<keyword evidence="17" id="KW-1015">Disulfide bond</keyword>
<reference evidence="22 23" key="1">
    <citation type="submission" date="2022-01" db="EMBL/GenBank/DDBJ databases">
        <authorList>
            <person name="Won M."/>
            <person name="Kim S.-J."/>
            <person name="Kwon S.-W."/>
        </authorList>
    </citation>
    <scope>NUCLEOTIDE SEQUENCE [LARGE SCALE GENOMIC DNA]</scope>
    <source>
        <strain evidence="22 23">KCTC 23505</strain>
    </source>
</reference>
<proteinExistence type="predicted"/>
<evidence type="ECO:0000256" key="11">
    <source>
        <dbReference type="ARBA" id="ARBA00022967"/>
    </source>
</evidence>
<comment type="catalytic activity">
    <reaction evidence="18 19">
        <text>a quinol + 2 Fe(III)-[cytochrome c](out) = a quinone + 2 Fe(II)-[cytochrome c](out) + 2 H(+)(out)</text>
        <dbReference type="Rhea" id="RHEA:11484"/>
        <dbReference type="Rhea" id="RHEA-COMP:10350"/>
        <dbReference type="Rhea" id="RHEA-COMP:14399"/>
        <dbReference type="ChEBI" id="CHEBI:15378"/>
        <dbReference type="ChEBI" id="CHEBI:24646"/>
        <dbReference type="ChEBI" id="CHEBI:29033"/>
        <dbReference type="ChEBI" id="CHEBI:29034"/>
        <dbReference type="ChEBI" id="CHEBI:132124"/>
        <dbReference type="EC" id="7.1.1.8"/>
    </reaction>
</comment>
<dbReference type="PROSITE" id="PS51296">
    <property type="entry name" value="RIESKE"/>
    <property type="match status" value="1"/>
</dbReference>
<dbReference type="Pfam" id="PF10399">
    <property type="entry name" value="UCR_Fe-S_N"/>
    <property type="match status" value="1"/>
</dbReference>
<evidence type="ECO:0000256" key="17">
    <source>
        <dbReference type="ARBA" id="ARBA00023157"/>
    </source>
</evidence>
<evidence type="ECO:0000256" key="2">
    <source>
        <dbReference type="ARBA" id="ARBA00004162"/>
    </source>
</evidence>
<evidence type="ECO:0000313" key="22">
    <source>
        <dbReference type="EMBL" id="MCF3947432.1"/>
    </source>
</evidence>
<dbReference type="Proteomes" id="UP001521209">
    <property type="component" value="Unassembled WGS sequence"/>
</dbReference>
<dbReference type="Pfam" id="PF00355">
    <property type="entry name" value="Rieske"/>
    <property type="match status" value="1"/>
</dbReference>
<evidence type="ECO:0000256" key="8">
    <source>
        <dbReference type="ARBA" id="ARBA00022692"/>
    </source>
</evidence>
<dbReference type="Gene3D" id="1.20.5.510">
    <property type="entry name" value="Single helix bin"/>
    <property type="match status" value="1"/>
</dbReference>
<evidence type="ECO:0000256" key="10">
    <source>
        <dbReference type="ARBA" id="ARBA00022723"/>
    </source>
</evidence>
<dbReference type="InterPro" id="IPR019470">
    <property type="entry name" value="Ubiq_cytC_Rdtase_Fe-S_su_TAT"/>
</dbReference>
<evidence type="ECO:0000256" key="12">
    <source>
        <dbReference type="ARBA" id="ARBA00022982"/>
    </source>
</evidence>
<evidence type="ECO:0000256" key="4">
    <source>
        <dbReference type="ARBA" id="ARBA00012951"/>
    </source>
</evidence>
<evidence type="ECO:0000259" key="21">
    <source>
        <dbReference type="PROSITE" id="PS51296"/>
    </source>
</evidence>
<comment type="caution">
    <text evidence="22">The sequence shown here is derived from an EMBL/GenBank/DDBJ whole genome shotgun (WGS) entry which is preliminary data.</text>
</comment>
<comment type="function">
    <text evidence="1">Component of the ubiquinol-cytochrome c reductase complex (complex III or cytochrome b-c1 complex), which is a respiratory chain that generates an electrochemical potential coupled to ATP synthesis.</text>
</comment>
<comment type="subunit">
    <text evidence="3 20">The main subunits of complex b-c1 are: cytochrome b, cytochrome c1 and the Rieske protein.</text>
</comment>
<evidence type="ECO:0000256" key="7">
    <source>
        <dbReference type="ARBA" id="ARBA00022475"/>
    </source>
</evidence>
<keyword evidence="13 19" id="KW-1133">Transmembrane helix</keyword>
<evidence type="ECO:0000256" key="1">
    <source>
        <dbReference type="ARBA" id="ARBA00002444"/>
    </source>
</evidence>
<evidence type="ECO:0000256" key="19">
    <source>
        <dbReference type="RuleBase" id="RU004494"/>
    </source>
</evidence>
<evidence type="ECO:0000256" key="16">
    <source>
        <dbReference type="ARBA" id="ARBA00023136"/>
    </source>
</evidence>
<keyword evidence="6 19" id="KW-0813">Transport</keyword>
<gene>
    <name evidence="22" type="primary">petA</name>
    <name evidence="22" type="ORF">L2A60_12165</name>
</gene>
<evidence type="ECO:0000313" key="23">
    <source>
        <dbReference type="Proteomes" id="UP001521209"/>
    </source>
</evidence>
<evidence type="ECO:0000256" key="3">
    <source>
        <dbReference type="ARBA" id="ARBA00011649"/>
    </source>
</evidence>
<dbReference type="EC" id="7.1.1.8" evidence="4 19"/>
<dbReference type="InterPro" id="IPR036922">
    <property type="entry name" value="Rieske_2Fe-2S_sf"/>
</dbReference>
<keyword evidence="15" id="KW-0411">Iron-sulfur</keyword>
<dbReference type="NCBIfam" id="TIGR01416">
    <property type="entry name" value="Rieske_proteo"/>
    <property type="match status" value="1"/>
</dbReference>
<keyword evidence="14" id="KW-0408">Iron</keyword>
<dbReference type="RefSeq" id="WP_235704662.1">
    <property type="nucleotide sequence ID" value="NZ_JAKGBZ010000023.1"/>
</dbReference>
<protein>
    <recommendedName>
        <fullName evidence="5 19">Ubiquinol-cytochrome c reductase iron-sulfur subunit</fullName>
        <ecNumber evidence="4 19">7.1.1.8</ecNumber>
    </recommendedName>
</protein>
<evidence type="ECO:0000256" key="5">
    <source>
        <dbReference type="ARBA" id="ARBA00019816"/>
    </source>
</evidence>
<keyword evidence="16 19" id="KW-0472">Membrane</keyword>
<evidence type="ECO:0000256" key="9">
    <source>
        <dbReference type="ARBA" id="ARBA00022714"/>
    </source>
</evidence>
<evidence type="ECO:0000256" key="18">
    <source>
        <dbReference type="ARBA" id="ARBA00029351"/>
    </source>
</evidence>
<dbReference type="PANTHER" id="PTHR10134">
    <property type="entry name" value="CYTOCHROME B-C1 COMPLEX SUBUNIT RIESKE, MITOCHONDRIAL"/>
    <property type="match status" value="1"/>
</dbReference>
<organism evidence="22 23">
    <name type="scientific">Acidiphilium iwatense</name>
    <dbReference type="NCBI Taxonomy" id="768198"/>
    <lineage>
        <taxon>Bacteria</taxon>
        <taxon>Pseudomonadati</taxon>
        <taxon>Pseudomonadota</taxon>
        <taxon>Alphaproteobacteria</taxon>
        <taxon>Acetobacterales</taxon>
        <taxon>Acidocellaceae</taxon>
        <taxon>Acidiphilium</taxon>
    </lineage>
</organism>
<dbReference type="Gene3D" id="2.102.10.10">
    <property type="entry name" value="Rieske [2Fe-2S] iron-sulphur domain"/>
    <property type="match status" value="1"/>
</dbReference>
<comment type="miscellaneous">
    <text evidence="19">The Rieske protein is a high potential 2Fe-2S protein.</text>
</comment>
<name>A0ABS9DXG6_9PROT</name>
<feature type="transmembrane region" description="Helical" evidence="19">
    <location>
        <begin position="22"/>
        <end position="43"/>
    </location>
</feature>
<sequence length="184" mass="19752">MAENGATSGAHEGEERRDFLKILFGATAAVGAGAIVWSFGAALEPGEAARDQSVFDVDLAPIEPNSGISLRWRGKPVFIRHLTAEQVSAVEATPMKDLLDPVPVKQRVRPGHHQYAVVIGICPHRGCIPVGNKASDPRGPYDGWLCPCHGAAFDAVGRVRRGPARQNLAIPPYRFVSDTLIRLG</sequence>
<comment type="cofactor">
    <cofactor evidence="19">
        <name>[2Fe-2S] cluster</name>
        <dbReference type="ChEBI" id="CHEBI:190135"/>
    </cofactor>
    <text evidence="19">Binds 1 [2Fe-2S] cluster per subunit.</text>
</comment>
<keyword evidence="9" id="KW-0001">2Fe-2S</keyword>
<evidence type="ECO:0000256" key="6">
    <source>
        <dbReference type="ARBA" id="ARBA00022448"/>
    </source>
</evidence>
<dbReference type="InterPro" id="IPR005805">
    <property type="entry name" value="Rieske_Fe-S_prot_C"/>
</dbReference>
<comment type="subcellular location">
    <subcellularLocation>
        <location evidence="2">Cell membrane</location>
        <topology evidence="2">Single-pass membrane protein</topology>
    </subcellularLocation>
</comment>
<evidence type="ECO:0000256" key="14">
    <source>
        <dbReference type="ARBA" id="ARBA00023004"/>
    </source>
</evidence>
<dbReference type="InterPro" id="IPR006317">
    <property type="entry name" value="Ubiquinol_cyt_c_Rdtase_Fe-S-su"/>
</dbReference>
<keyword evidence="12 19" id="KW-0249">Electron transport</keyword>
<evidence type="ECO:0000256" key="20">
    <source>
        <dbReference type="RuleBase" id="RU004497"/>
    </source>
</evidence>
<evidence type="ECO:0000256" key="15">
    <source>
        <dbReference type="ARBA" id="ARBA00023014"/>
    </source>
</evidence>